<dbReference type="Proteomes" id="UP000184240">
    <property type="component" value="Unassembled WGS sequence"/>
</dbReference>
<evidence type="ECO:0000313" key="2">
    <source>
        <dbReference type="EMBL" id="RXG28634.1"/>
    </source>
</evidence>
<protein>
    <recommendedName>
        <fullName evidence="6">DUF4345 domain-containing protein</fullName>
    </recommendedName>
</protein>
<feature type="transmembrane region" description="Helical" evidence="1">
    <location>
        <begin position="97"/>
        <end position="117"/>
    </location>
</feature>
<reference evidence="4" key="1">
    <citation type="submission" date="2016-11" db="EMBL/GenBank/DDBJ databases">
        <authorList>
            <person name="Varghese N."/>
            <person name="Submissions S."/>
        </authorList>
    </citation>
    <scope>NUCLEOTIDE SEQUENCE [LARGE SCALE GENOMIC DNA]</scope>
    <source>
        <strain evidence="4">DSM 19859</strain>
    </source>
</reference>
<reference evidence="2 5" key="3">
    <citation type="submission" date="2018-07" db="EMBL/GenBank/DDBJ databases">
        <title>Leeuwenhoekiella genomics.</title>
        <authorList>
            <person name="Tahon G."/>
            <person name="Willems A."/>
        </authorList>
    </citation>
    <scope>NUCLEOTIDE SEQUENCE [LARGE SCALE GENOMIC DNA]</scope>
    <source>
        <strain evidence="2 5">LMG 24856</strain>
    </source>
</reference>
<dbReference type="RefSeq" id="WP_072979756.1">
    <property type="nucleotide sequence ID" value="NZ_FQXT01000001.1"/>
</dbReference>
<dbReference type="OrthoDB" id="963667at2"/>
<organism evidence="3 4">
    <name type="scientific">Leeuwenhoekiella palythoae</name>
    <dbReference type="NCBI Taxonomy" id="573501"/>
    <lineage>
        <taxon>Bacteria</taxon>
        <taxon>Pseudomonadati</taxon>
        <taxon>Bacteroidota</taxon>
        <taxon>Flavobacteriia</taxon>
        <taxon>Flavobacteriales</taxon>
        <taxon>Flavobacteriaceae</taxon>
        <taxon>Leeuwenhoekiella</taxon>
    </lineage>
</organism>
<gene>
    <name evidence="2" type="ORF">DSM01_2095</name>
    <name evidence="3" type="ORF">SAMN04487999_0380</name>
</gene>
<evidence type="ECO:0000256" key="1">
    <source>
        <dbReference type="SAM" id="Phobius"/>
    </source>
</evidence>
<reference evidence="3" key="2">
    <citation type="submission" date="2016-11" db="EMBL/GenBank/DDBJ databases">
        <authorList>
            <person name="Jaros S."/>
            <person name="Januszkiewicz K."/>
            <person name="Wedrychowicz H."/>
        </authorList>
    </citation>
    <scope>NUCLEOTIDE SEQUENCE [LARGE SCALE GENOMIC DNA]</scope>
    <source>
        <strain evidence="3">DSM 19859</strain>
    </source>
</reference>
<feature type="transmembrane region" description="Helical" evidence="1">
    <location>
        <begin position="43"/>
        <end position="61"/>
    </location>
</feature>
<keyword evidence="1" id="KW-0812">Transmembrane</keyword>
<dbReference type="EMBL" id="QOVN01000004">
    <property type="protein sequence ID" value="RXG28634.1"/>
    <property type="molecule type" value="Genomic_DNA"/>
</dbReference>
<feature type="transmembrane region" description="Helical" evidence="1">
    <location>
        <begin position="67"/>
        <end position="85"/>
    </location>
</feature>
<dbReference type="PROSITE" id="PS51257">
    <property type="entry name" value="PROKAR_LIPOPROTEIN"/>
    <property type="match status" value="1"/>
</dbReference>
<evidence type="ECO:0000313" key="4">
    <source>
        <dbReference type="Proteomes" id="UP000184240"/>
    </source>
</evidence>
<evidence type="ECO:0008006" key="6">
    <source>
        <dbReference type="Google" id="ProtNLM"/>
    </source>
</evidence>
<evidence type="ECO:0000313" key="5">
    <source>
        <dbReference type="Proteomes" id="UP000290037"/>
    </source>
</evidence>
<dbReference type="STRING" id="573501.SAMN04487999_0380"/>
<keyword evidence="5" id="KW-1185">Reference proteome</keyword>
<accession>A0A1M5TKA7</accession>
<dbReference type="EMBL" id="FQXT01000001">
    <property type="protein sequence ID" value="SHH51116.1"/>
    <property type="molecule type" value="Genomic_DNA"/>
</dbReference>
<dbReference type="Proteomes" id="UP000290037">
    <property type="component" value="Unassembled WGS sequence"/>
</dbReference>
<sequence>MATLLKLIGVLVIILGCVLTYKPNLLSHTPLPENNYHLIEMRVRWGFLIGLGIFIFAFNHWNSWKVIISAFLFFLTIGIVIARAFGIIMDVFFIKQILWLSIEFVILIVFGILYKYAHN</sequence>
<proteinExistence type="predicted"/>
<evidence type="ECO:0000313" key="3">
    <source>
        <dbReference type="EMBL" id="SHH51116.1"/>
    </source>
</evidence>
<keyword evidence="1" id="KW-1133">Transmembrane helix</keyword>
<keyword evidence="1" id="KW-0472">Membrane</keyword>
<dbReference type="AlphaFoldDB" id="A0A1M5TKA7"/>
<name>A0A1M5TKA7_9FLAO</name>
<feature type="transmembrane region" description="Helical" evidence="1">
    <location>
        <begin position="6"/>
        <end position="22"/>
    </location>
</feature>